<accession>A0A7Z0E369</accession>
<protein>
    <submittedName>
        <fullName evidence="2">Uncharacterized protein</fullName>
    </submittedName>
</protein>
<name>A0A7Z0E369_RHILE</name>
<gene>
    <name evidence="2" type="ORF">GGI64_005330</name>
</gene>
<comment type="caution">
    <text evidence="2">The sequence shown here is derived from an EMBL/GenBank/DDBJ whole genome shotgun (WGS) entry which is preliminary data.</text>
</comment>
<proteinExistence type="predicted"/>
<evidence type="ECO:0000313" key="3">
    <source>
        <dbReference type="Proteomes" id="UP000535276"/>
    </source>
</evidence>
<feature type="region of interest" description="Disordered" evidence="1">
    <location>
        <begin position="34"/>
        <end position="66"/>
    </location>
</feature>
<dbReference type="AlphaFoldDB" id="A0A7Z0E369"/>
<organism evidence="2 3">
    <name type="scientific">Rhizobium leguminosarum</name>
    <dbReference type="NCBI Taxonomy" id="384"/>
    <lineage>
        <taxon>Bacteria</taxon>
        <taxon>Pseudomonadati</taxon>
        <taxon>Pseudomonadota</taxon>
        <taxon>Alphaproteobacteria</taxon>
        <taxon>Hyphomicrobiales</taxon>
        <taxon>Rhizobiaceae</taxon>
        <taxon>Rhizobium/Agrobacterium group</taxon>
        <taxon>Rhizobium</taxon>
    </lineage>
</organism>
<dbReference type="Proteomes" id="UP000535276">
    <property type="component" value="Unassembled WGS sequence"/>
</dbReference>
<sequence>MYVHLVPPSALPGISPTRGEIDARIVSPQTIDVAASGSAQPISPPVGEMPGRAEGGDTPDAGGFCR</sequence>
<dbReference type="EMBL" id="JACBZV010000011">
    <property type="protein sequence ID" value="NYJ14238.1"/>
    <property type="molecule type" value="Genomic_DNA"/>
</dbReference>
<evidence type="ECO:0000256" key="1">
    <source>
        <dbReference type="SAM" id="MobiDB-lite"/>
    </source>
</evidence>
<evidence type="ECO:0000313" key="2">
    <source>
        <dbReference type="EMBL" id="NYJ14238.1"/>
    </source>
</evidence>
<reference evidence="2 3" key="1">
    <citation type="submission" date="2020-07" db="EMBL/GenBank/DDBJ databases">
        <title>Genomic Encyclopedia of Type Strains, Phase IV (KMG-V): Genome sequencing to study the core and pangenomes of soil and plant-associated prokaryotes.</title>
        <authorList>
            <person name="Whitman W."/>
        </authorList>
    </citation>
    <scope>NUCLEOTIDE SEQUENCE [LARGE SCALE GENOMIC DNA]</scope>
    <source>
        <strain evidence="2 3">SEMIA 4052</strain>
    </source>
</reference>